<evidence type="ECO:0000259" key="5">
    <source>
        <dbReference type="PROSITE" id="PS50977"/>
    </source>
</evidence>
<dbReference type="Pfam" id="PF00440">
    <property type="entry name" value="TetR_N"/>
    <property type="match status" value="1"/>
</dbReference>
<protein>
    <submittedName>
        <fullName evidence="6">TetR family transcriptional regulator</fullName>
    </submittedName>
</protein>
<dbReference type="InterPro" id="IPR001647">
    <property type="entry name" value="HTH_TetR"/>
</dbReference>
<dbReference type="EMBL" id="CP158374">
    <property type="protein sequence ID" value="XBX82026.1"/>
    <property type="molecule type" value="Genomic_DNA"/>
</dbReference>
<organism evidence="6">
    <name type="scientific">Agromyces sp. G08B096</name>
    <dbReference type="NCBI Taxonomy" id="3156399"/>
    <lineage>
        <taxon>Bacteria</taxon>
        <taxon>Bacillati</taxon>
        <taxon>Actinomycetota</taxon>
        <taxon>Actinomycetes</taxon>
        <taxon>Micrococcales</taxon>
        <taxon>Microbacteriaceae</taxon>
        <taxon>Agromyces</taxon>
    </lineage>
</organism>
<dbReference type="GO" id="GO:0003700">
    <property type="term" value="F:DNA-binding transcription factor activity"/>
    <property type="evidence" value="ECO:0007669"/>
    <property type="project" value="TreeGrafter"/>
</dbReference>
<dbReference type="PANTHER" id="PTHR30055">
    <property type="entry name" value="HTH-TYPE TRANSCRIPTIONAL REGULATOR RUTR"/>
    <property type="match status" value="1"/>
</dbReference>
<reference evidence="6" key="1">
    <citation type="submission" date="2024-05" db="EMBL/GenBank/DDBJ databases">
        <authorList>
            <person name="Yu L."/>
        </authorList>
    </citation>
    <scope>NUCLEOTIDE SEQUENCE</scope>
    <source>
        <strain evidence="6">G08B096</strain>
    </source>
</reference>
<dbReference type="GO" id="GO:0000976">
    <property type="term" value="F:transcription cis-regulatory region binding"/>
    <property type="evidence" value="ECO:0007669"/>
    <property type="project" value="TreeGrafter"/>
</dbReference>
<proteinExistence type="predicted"/>
<dbReference type="SUPFAM" id="SSF46689">
    <property type="entry name" value="Homeodomain-like"/>
    <property type="match status" value="1"/>
</dbReference>
<dbReference type="PANTHER" id="PTHR30055:SF234">
    <property type="entry name" value="HTH-TYPE TRANSCRIPTIONAL REGULATOR BETI"/>
    <property type="match status" value="1"/>
</dbReference>
<feature type="DNA-binding region" description="H-T-H motif" evidence="4">
    <location>
        <begin position="46"/>
        <end position="65"/>
    </location>
</feature>
<accession>A0AAU7W6Q7</accession>
<evidence type="ECO:0000313" key="6">
    <source>
        <dbReference type="EMBL" id="XBX82026.1"/>
    </source>
</evidence>
<dbReference type="InterPro" id="IPR009057">
    <property type="entry name" value="Homeodomain-like_sf"/>
</dbReference>
<dbReference type="RefSeq" id="WP_350348047.1">
    <property type="nucleotide sequence ID" value="NZ_CP158374.1"/>
</dbReference>
<evidence type="ECO:0000256" key="1">
    <source>
        <dbReference type="ARBA" id="ARBA00023015"/>
    </source>
</evidence>
<feature type="domain" description="HTH tetR-type" evidence="5">
    <location>
        <begin position="23"/>
        <end position="83"/>
    </location>
</feature>
<evidence type="ECO:0000256" key="4">
    <source>
        <dbReference type="PROSITE-ProRule" id="PRU00335"/>
    </source>
</evidence>
<dbReference type="Gene3D" id="1.10.10.60">
    <property type="entry name" value="Homeodomain-like"/>
    <property type="match status" value="1"/>
</dbReference>
<dbReference type="PROSITE" id="PS50977">
    <property type="entry name" value="HTH_TETR_2"/>
    <property type="match status" value="1"/>
</dbReference>
<dbReference type="InterPro" id="IPR050109">
    <property type="entry name" value="HTH-type_TetR-like_transc_reg"/>
</dbReference>
<dbReference type="PRINTS" id="PR00455">
    <property type="entry name" value="HTHTETR"/>
</dbReference>
<name>A0AAU7W6Q7_9MICO</name>
<dbReference type="AlphaFoldDB" id="A0AAU7W6Q7"/>
<keyword evidence="2 4" id="KW-0238">DNA-binding</keyword>
<dbReference type="Gene3D" id="1.10.357.10">
    <property type="entry name" value="Tetracycline Repressor, domain 2"/>
    <property type="match status" value="1"/>
</dbReference>
<keyword evidence="1" id="KW-0805">Transcription regulation</keyword>
<keyword evidence="3" id="KW-0804">Transcription</keyword>
<evidence type="ECO:0000256" key="2">
    <source>
        <dbReference type="ARBA" id="ARBA00023125"/>
    </source>
</evidence>
<evidence type="ECO:0000256" key="3">
    <source>
        <dbReference type="ARBA" id="ARBA00023163"/>
    </source>
</evidence>
<gene>
    <name evidence="6" type="ORF">ABIQ69_15625</name>
</gene>
<sequence length="225" mass="24593">MEIETSGQADAPDAPGLRERRRRETLAAISDAALDLFELRGAAATTVDGIAQAAGVSQRTFFRYFPTKEHAAFIDDAQVEQAMNDAIEAIRSGTPIVPAFERSWMRVYRAFAGDEAARARFRRVRRLVHDDPALLAVALRRDAEHEARLTDAAVEASGAGADPLTTRALIAVLGTIARLAFDEWARRDERDDHADVRELYLSLRRGLGQYAGELSTAPGGTEGES</sequence>